<name>A0ACC0U6F2_9AGAM</name>
<gene>
    <name evidence="1" type="ORF">F5148DRAFT_147669</name>
</gene>
<accession>A0ACC0U6F2</accession>
<sequence length="352" mass="38715">MPPAQAQALIKSRPFSDDRHPALDLAFVALSLSIIFLSGSILACVLFVRCRRSIHSHATRRTIFGLPALQSRGVWRGRRRTTFSPTVSVLIARSTIVASSILNLDVLPILRRPSAHDRSMDFPFRCVERCLFWGRATVGLLSFATSASAASIRQLFARPIGLIASSPTASSNNDGPHHCRTGSQLCIPRRLCSTRVFTIFGGMCGQPIDSISKEHAESRQLFSGLSQPAREKDRLGQDTSIADTINVLLPTGEAQFKAEIPVNPPLIILSLPSIEHLVEDASPPASLNEDLLNPDGTFRSTARPRVLVDIHNISDATRLALVSRLQERRKRPASLHSPNLLSTPSIHWPRWL</sequence>
<dbReference type="Proteomes" id="UP001207468">
    <property type="component" value="Unassembled WGS sequence"/>
</dbReference>
<proteinExistence type="predicted"/>
<protein>
    <submittedName>
        <fullName evidence="1">Uncharacterized protein</fullName>
    </submittedName>
</protein>
<evidence type="ECO:0000313" key="2">
    <source>
        <dbReference type="Proteomes" id="UP001207468"/>
    </source>
</evidence>
<reference evidence="1" key="1">
    <citation type="submission" date="2021-03" db="EMBL/GenBank/DDBJ databases">
        <title>Evolutionary priming and transition to the ectomycorrhizal habit in an iconic lineage of mushroom-forming fungi: is preadaptation a requirement?</title>
        <authorList>
            <consortium name="DOE Joint Genome Institute"/>
            <person name="Looney B.P."/>
            <person name="Miyauchi S."/>
            <person name="Morin E."/>
            <person name="Drula E."/>
            <person name="Courty P.E."/>
            <person name="Chicoki N."/>
            <person name="Fauchery L."/>
            <person name="Kohler A."/>
            <person name="Kuo A."/>
            <person name="LaButti K."/>
            <person name="Pangilinan J."/>
            <person name="Lipzen A."/>
            <person name="Riley R."/>
            <person name="Andreopoulos W."/>
            <person name="He G."/>
            <person name="Johnson J."/>
            <person name="Barry K.W."/>
            <person name="Grigoriev I.V."/>
            <person name="Nagy L."/>
            <person name="Hibbett D."/>
            <person name="Henrissat B."/>
            <person name="Matheny P.B."/>
            <person name="Labbe J."/>
            <person name="Martin A.F."/>
        </authorList>
    </citation>
    <scope>NUCLEOTIDE SEQUENCE</scope>
    <source>
        <strain evidence="1">BPL698</strain>
    </source>
</reference>
<dbReference type="EMBL" id="JAGFNK010000136">
    <property type="protein sequence ID" value="KAI9507208.1"/>
    <property type="molecule type" value="Genomic_DNA"/>
</dbReference>
<comment type="caution">
    <text evidence="1">The sequence shown here is derived from an EMBL/GenBank/DDBJ whole genome shotgun (WGS) entry which is preliminary data.</text>
</comment>
<evidence type="ECO:0000313" key="1">
    <source>
        <dbReference type="EMBL" id="KAI9507208.1"/>
    </source>
</evidence>
<organism evidence="1 2">
    <name type="scientific">Russula earlei</name>
    <dbReference type="NCBI Taxonomy" id="71964"/>
    <lineage>
        <taxon>Eukaryota</taxon>
        <taxon>Fungi</taxon>
        <taxon>Dikarya</taxon>
        <taxon>Basidiomycota</taxon>
        <taxon>Agaricomycotina</taxon>
        <taxon>Agaricomycetes</taxon>
        <taxon>Russulales</taxon>
        <taxon>Russulaceae</taxon>
        <taxon>Russula</taxon>
    </lineage>
</organism>
<keyword evidence="2" id="KW-1185">Reference proteome</keyword>